<name>A0A1G4AUZ1_9PEZI</name>
<accession>A0A1G4AUZ1</accession>
<dbReference type="Pfam" id="PF01762">
    <property type="entry name" value="Galactosyl_T"/>
    <property type="match status" value="1"/>
</dbReference>
<dbReference type="PANTHER" id="PTHR11214">
    <property type="entry name" value="BETA-1,3-N-ACETYLGLUCOSAMINYLTRANSFERASE"/>
    <property type="match status" value="1"/>
</dbReference>
<dbReference type="EMBL" id="MJBS01000131">
    <property type="protein sequence ID" value="OHE92990.1"/>
    <property type="molecule type" value="Genomic_DNA"/>
</dbReference>
<evidence type="ECO:0000256" key="3">
    <source>
        <dbReference type="ARBA" id="ARBA00022676"/>
    </source>
</evidence>
<proteinExistence type="inferred from homology"/>
<feature type="transmembrane region" description="Helical" evidence="10">
    <location>
        <begin position="25"/>
        <end position="45"/>
    </location>
</feature>
<evidence type="ECO:0000256" key="7">
    <source>
        <dbReference type="ARBA" id="ARBA00022989"/>
    </source>
</evidence>
<comment type="similarity">
    <text evidence="2 10">Belongs to the glycosyltransferase 31 family.</text>
</comment>
<keyword evidence="9 10" id="KW-0472">Membrane</keyword>
<keyword evidence="6 10" id="KW-0735">Signal-anchor</keyword>
<keyword evidence="8 10" id="KW-0333">Golgi apparatus</keyword>
<keyword evidence="13" id="KW-1185">Reference proteome</keyword>
<dbReference type="PANTHER" id="PTHR11214:SF351">
    <property type="entry name" value="BETA-1,3-GALACTOSYLTRANSFERASE PVG3"/>
    <property type="match status" value="1"/>
</dbReference>
<comment type="caution">
    <text evidence="12">The sequence shown here is derived from an EMBL/GenBank/DDBJ whole genome shotgun (WGS) entry which is preliminary data.</text>
</comment>
<keyword evidence="5 10" id="KW-0812">Transmembrane</keyword>
<evidence type="ECO:0000256" key="5">
    <source>
        <dbReference type="ARBA" id="ARBA00022692"/>
    </source>
</evidence>
<dbReference type="InterPro" id="IPR002659">
    <property type="entry name" value="Glyco_trans_31"/>
</dbReference>
<evidence type="ECO:0000256" key="11">
    <source>
        <dbReference type="SAM" id="MobiDB-lite"/>
    </source>
</evidence>
<dbReference type="AlphaFoldDB" id="A0A1G4AUZ1"/>
<feature type="region of interest" description="Disordered" evidence="11">
    <location>
        <begin position="309"/>
        <end position="332"/>
    </location>
</feature>
<evidence type="ECO:0000256" key="10">
    <source>
        <dbReference type="RuleBase" id="RU363063"/>
    </source>
</evidence>
<gene>
    <name evidence="12" type="ORF">CORC01_11713</name>
</gene>
<keyword evidence="4" id="KW-0808">Transferase</keyword>
<evidence type="ECO:0000256" key="6">
    <source>
        <dbReference type="ARBA" id="ARBA00022968"/>
    </source>
</evidence>
<comment type="subcellular location">
    <subcellularLocation>
        <location evidence="1 10">Golgi apparatus membrane</location>
        <topology evidence="1 10">Single-pass type II membrane protein</topology>
    </subcellularLocation>
</comment>
<dbReference type="GO" id="GO:0016758">
    <property type="term" value="F:hexosyltransferase activity"/>
    <property type="evidence" value="ECO:0007669"/>
    <property type="project" value="InterPro"/>
</dbReference>
<dbReference type="GeneID" id="34564845"/>
<keyword evidence="7 10" id="KW-1133">Transmembrane helix</keyword>
<evidence type="ECO:0000313" key="12">
    <source>
        <dbReference type="EMBL" id="OHE92990.1"/>
    </source>
</evidence>
<dbReference type="EC" id="2.4.1.-" evidence="10"/>
<evidence type="ECO:0000256" key="1">
    <source>
        <dbReference type="ARBA" id="ARBA00004323"/>
    </source>
</evidence>
<sequence>MDSSNLSSGFSPTKRLWPIWLIRRVCLRAFTLFAFSTIILVFLLLNRTPNHHAPLSSPTIKTIVHGKVVKGKPEIRYPLKPFPESAMQSAVATDGYNRNRQQRPWLAAVICAASDMEQRLLIRTTWMRLFEDVPFDGRFVVSNPGPRYTDMVIFENRTFGDIIVLDHLQEDDVTANTIKTLEFYKWLVQGEKKYEFVSKMDTDLWLNARGFWDQFLVPRLTQRTPSKIWKSTVSRTIIGELYYSRNSHLVFPQGGIYTTTWDMVELLVSLQTEFQVVTGEDMAISILMHKGSQTGNFVNFRGSEKFDYSDGDSRGDGTAWARPDTHPDSAQHAVVGPNPIAIHQLKDKRFWHKVADCFDSHGIRSPTPARYHKPPFAARWFDFWYSLGISGKYTSRINLIPENLWSFQNGRWICDGIWNLGETRTGFSDVL</sequence>
<dbReference type="RefSeq" id="XP_022470158.1">
    <property type="nucleotide sequence ID" value="XM_022623335.1"/>
</dbReference>
<dbReference type="OrthoDB" id="2139606at2759"/>
<keyword evidence="3 10" id="KW-0328">Glycosyltransferase</keyword>
<evidence type="ECO:0000256" key="2">
    <source>
        <dbReference type="ARBA" id="ARBA00008661"/>
    </source>
</evidence>
<dbReference type="Proteomes" id="UP000176998">
    <property type="component" value="Unassembled WGS sequence"/>
</dbReference>
<dbReference type="GO" id="GO:0000139">
    <property type="term" value="C:Golgi membrane"/>
    <property type="evidence" value="ECO:0007669"/>
    <property type="project" value="UniProtKB-SubCell"/>
</dbReference>
<evidence type="ECO:0000256" key="4">
    <source>
        <dbReference type="ARBA" id="ARBA00022679"/>
    </source>
</evidence>
<evidence type="ECO:0000256" key="8">
    <source>
        <dbReference type="ARBA" id="ARBA00023034"/>
    </source>
</evidence>
<reference evidence="12 13" key="1">
    <citation type="submission" date="2016-09" db="EMBL/GenBank/DDBJ databases">
        <authorList>
            <person name="Capua I."/>
            <person name="De Benedictis P."/>
            <person name="Joannis T."/>
            <person name="Lombin L.H."/>
            <person name="Cattoli G."/>
        </authorList>
    </citation>
    <scope>NUCLEOTIDE SEQUENCE [LARGE SCALE GENOMIC DNA]</scope>
    <source>
        <strain evidence="12 13">IMI 309357</strain>
    </source>
</reference>
<organism evidence="12 13">
    <name type="scientific">Colletotrichum orchidophilum</name>
    <dbReference type="NCBI Taxonomy" id="1209926"/>
    <lineage>
        <taxon>Eukaryota</taxon>
        <taxon>Fungi</taxon>
        <taxon>Dikarya</taxon>
        <taxon>Ascomycota</taxon>
        <taxon>Pezizomycotina</taxon>
        <taxon>Sordariomycetes</taxon>
        <taxon>Hypocreomycetidae</taxon>
        <taxon>Glomerellales</taxon>
        <taxon>Glomerellaceae</taxon>
        <taxon>Colletotrichum</taxon>
    </lineage>
</organism>
<evidence type="ECO:0000256" key="9">
    <source>
        <dbReference type="ARBA" id="ARBA00023136"/>
    </source>
</evidence>
<dbReference type="STRING" id="1209926.A0A1G4AUZ1"/>
<protein>
    <recommendedName>
        <fullName evidence="10">Hexosyltransferase</fullName>
        <ecNumber evidence="10">2.4.1.-</ecNumber>
    </recommendedName>
</protein>
<evidence type="ECO:0000313" key="13">
    <source>
        <dbReference type="Proteomes" id="UP000176998"/>
    </source>
</evidence>